<protein>
    <submittedName>
        <fullName evidence="1">SWPV2-ORF255</fullName>
    </submittedName>
</protein>
<evidence type="ECO:0000313" key="1">
    <source>
        <dbReference type="EMBL" id="ARE67506.1"/>
    </source>
</evidence>
<dbReference type="Pfam" id="PF05771">
    <property type="entry name" value="Pox_A31"/>
    <property type="match status" value="1"/>
</dbReference>
<proteinExistence type="predicted"/>
<dbReference type="Proteomes" id="UP000319767">
    <property type="component" value="Segment"/>
</dbReference>
<accession>A0A1V0QGK7</accession>
<dbReference type="InterPro" id="IPR008786">
    <property type="entry name" value="Poxvirus_A31"/>
</dbReference>
<sequence length="113" mass="13792">MEIFELISSRERYFSSVPLVFPKKKKVYDYKNVTFIFFSPSDKKIDYYMCRCDLHYTDFVVYGEVIIDNMIMLLIYLDFKYYGITEEGKTKYLGNTIKDLRIRETKQWKDFSY</sequence>
<organism evidence="1">
    <name type="scientific">Shearwaterpox virus</name>
    <dbReference type="NCBI Taxonomy" id="1974596"/>
    <lineage>
        <taxon>Viruses</taxon>
        <taxon>Varidnaviria</taxon>
        <taxon>Bamfordvirae</taxon>
        <taxon>Nucleocytoviricota</taxon>
        <taxon>Pokkesviricetes</taxon>
        <taxon>Chitovirales</taxon>
        <taxon>Poxviridae</taxon>
        <taxon>Chordopoxvirinae</taxon>
        <taxon>Avipoxvirus</taxon>
        <taxon>Avipoxvirus canarypox</taxon>
        <taxon>Canarypox virus</taxon>
    </lineage>
</organism>
<gene>
    <name evidence="1" type="primary">SWPV2-255</name>
</gene>
<dbReference type="EMBL" id="KX857215">
    <property type="protein sequence ID" value="ARE67506.1"/>
    <property type="molecule type" value="Genomic_DNA"/>
</dbReference>
<name>A0A1V0QGK7_CNPV</name>
<reference evidence="1" key="1">
    <citation type="journal article" date="2017" name="BMC Genomics">
        <title>Genomic characterization of two novel pathogenic avipoxviruses isolated from pacific shearwaters (Ardenna spp.).</title>
        <authorList>
            <person name="Sarker S."/>
            <person name="Das S."/>
            <person name="Lavers J.L."/>
            <person name="Hutton I."/>
            <person name="Helbig K."/>
            <person name="Imbery J."/>
            <person name="Upton C."/>
            <person name="Raidal S.R."/>
        </authorList>
    </citation>
    <scope>NUCLEOTIDE SEQUENCE [LARGE SCALE GENOMIC DNA]</scope>
    <source>
        <strain evidence="1">SWPV-2</strain>
    </source>
</reference>